<dbReference type="InterPro" id="IPR008515">
    <property type="entry name" value="Ubiquitin-like_Pup"/>
</dbReference>
<comment type="domain">
    <text evidence="5">The N-terminal unstructured half of Pup provides a signal required to initiate unfolding and degradation by the proteasome but is not needed for pupylation, while the C-terminal helical half of Pup interacts with ARC to target proteins to the proteasome.</text>
</comment>
<evidence type="ECO:0000256" key="6">
    <source>
        <dbReference type="SAM" id="MobiDB-lite"/>
    </source>
</evidence>
<evidence type="ECO:0000256" key="2">
    <source>
        <dbReference type="ARBA" id="ARBA00010616"/>
    </source>
</evidence>
<dbReference type="Proteomes" id="UP000611554">
    <property type="component" value="Unassembled WGS sequence"/>
</dbReference>
<evidence type="ECO:0000256" key="5">
    <source>
        <dbReference type="HAMAP-Rule" id="MF_02106"/>
    </source>
</evidence>
<accession>A0ABQ2R6S9</accession>
<reference evidence="8" key="1">
    <citation type="journal article" date="2019" name="Int. J. Syst. Evol. Microbiol.">
        <title>The Global Catalogue of Microorganisms (GCM) 10K type strain sequencing project: providing services to taxonomists for standard genome sequencing and annotation.</title>
        <authorList>
            <consortium name="The Broad Institute Genomics Platform"/>
            <consortium name="The Broad Institute Genome Sequencing Center for Infectious Disease"/>
            <person name="Wu L."/>
            <person name="Ma J."/>
        </authorList>
    </citation>
    <scope>NUCLEOTIDE SEQUENCE [LARGE SCALE GENOMIC DNA]</scope>
    <source>
        <strain evidence="8">JCM 3115</strain>
    </source>
</reference>
<proteinExistence type="inferred from homology"/>
<comment type="function">
    <text evidence="5">Protein modifier that is covalently attached to lysine residues of substrate proteins, thereby targeting them for proteasomal degradation. The tagging system is termed pupylation.</text>
</comment>
<dbReference type="Pfam" id="PF05639">
    <property type="entry name" value="Pup"/>
    <property type="match status" value="1"/>
</dbReference>
<evidence type="ECO:0000313" key="7">
    <source>
        <dbReference type="EMBL" id="GGQ15474.1"/>
    </source>
</evidence>
<keyword evidence="8" id="KW-1185">Reference proteome</keyword>
<evidence type="ECO:0000256" key="1">
    <source>
        <dbReference type="ARBA" id="ARBA00004707"/>
    </source>
</evidence>
<gene>
    <name evidence="5" type="primary">pup</name>
    <name evidence="7" type="ORF">GCM10010140_52150</name>
</gene>
<dbReference type="NCBIfam" id="TIGR03687">
    <property type="entry name" value="pupylate_cterm"/>
    <property type="match status" value="1"/>
</dbReference>
<organism evidence="7 8">
    <name type="scientific">Streptosporangium pseudovulgare</name>
    <dbReference type="NCBI Taxonomy" id="35765"/>
    <lineage>
        <taxon>Bacteria</taxon>
        <taxon>Bacillati</taxon>
        <taxon>Actinomycetota</taxon>
        <taxon>Actinomycetes</taxon>
        <taxon>Streptosporangiales</taxon>
        <taxon>Streptosporangiaceae</taxon>
        <taxon>Streptosporangium</taxon>
    </lineage>
</organism>
<dbReference type="EMBL" id="BMQJ01000014">
    <property type="protein sequence ID" value="GGQ15474.1"/>
    <property type="molecule type" value="Genomic_DNA"/>
</dbReference>
<keyword evidence="5" id="KW-0833">Ubl conjugation pathway</keyword>
<comment type="caution">
    <text evidence="7">The sequence shown here is derived from an EMBL/GenBank/DDBJ whole genome shotgun (WGS) entry which is preliminary data.</text>
</comment>
<sequence>MKTQGVRPEGAAETGAENVRGRSRRGAAPVPRPGRREVAGTFPDRAGMVSRSGQGCCYRKKGIFALKGTKEVPWTDDNPWAVAADPGQRSGDDPRAMSVASGKIGSTSVPQAEVPQMASKDTGGQKQTGRTEREAEETTSVDTSDVQERNEKLSDDVDAILDEIDEVLEENAEEFVRSYIQKGGE</sequence>
<comment type="similarity">
    <text evidence="2 5">Belongs to the prokaryotic ubiquitin-like protein family.</text>
</comment>
<keyword evidence="5" id="KW-1017">Isopeptide bond</keyword>
<feature type="cross-link" description="Isoglutamyl lysine isopeptide (Glu-Lys) (interchain with K-? in acceptor proteins)" evidence="5">
    <location>
        <position position="185"/>
    </location>
</feature>
<feature type="region of interest" description="Disordered" evidence="6">
    <location>
        <begin position="1"/>
        <end position="53"/>
    </location>
</feature>
<protein>
    <recommendedName>
        <fullName evidence="3 5">Prokaryotic ubiquitin-like protein Pup</fullName>
    </recommendedName>
    <alternativeName>
        <fullName evidence="4 5">Bacterial ubiquitin-like modifier</fullName>
    </alternativeName>
</protein>
<comment type="caution">
    <text evidence="5">Lacks conserved residue(s) required for the propagation of feature annotation.</text>
</comment>
<feature type="region of interest" description="Disordered" evidence="6">
    <location>
        <begin position="68"/>
        <end position="157"/>
    </location>
</feature>
<comment type="subunit">
    <text evidence="5">Strongly interacts with the proteasome-associated ATPase ARC through a hydrophobic interface; the interacting region of Pup lies in its C-terminal half. There is one Pup binding site per ARC hexamer ring.</text>
</comment>
<name>A0ABQ2R6S9_9ACTN</name>
<feature type="compositionally biased region" description="Basic and acidic residues" evidence="6">
    <location>
        <begin position="146"/>
        <end position="155"/>
    </location>
</feature>
<feature type="region of interest" description="ARC ATPase binding" evidence="5">
    <location>
        <begin position="142"/>
        <end position="179"/>
    </location>
</feature>
<evidence type="ECO:0000256" key="4">
    <source>
        <dbReference type="ARBA" id="ARBA00032321"/>
    </source>
</evidence>
<comment type="pathway">
    <text evidence="1 5">Protein degradation; proteasomal Pup-dependent pathway.</text>
</comment>
<dbReference type="HAMAP" id="MF_02106">
    <property type="entry name" value="Pup"/>
    <property type="match status" value="1"/>
</dbReference>
<evidence type="ECO:0000256" key="3">
    <source>
        <dbReference type="ARBA" id="ARBA00016748"/>
    </source>
</evidence>
<evidence type="ECO:0000313" key="8">
    <source>
        <dbReference type="Proteomes" id="UP000611554"/>
    </source>
</evidence>